<dbReference type="Proteomes" id="UP000192223">
    <property type="component" value="Unplaced"/>
</dbReference>
<keyword evidence="9" id="KW-0378">Hydrolase</keyword>
<name>A0A1W4X2R9_AGRPL</name>
<dbReference type="InParanoid" id="A0A1W4X2R9"/>
<comment type="similarity">
    <text evidence="3">Belongs to the eukaryotic/archaeal RNase P protein component 1 family.</text>
</comment>
<dbReference type="CTD" id="10775"/>
<gene>
    <name evidence="12" type="primary">LOC108737930</name>
</gene>
<dbReference type="HAMAP" id="MF_00754">
    <property type="entry name" value="RNase_P_1"/>
    <property type="match status" value="1"/>
</dbReference>
<evidence type="ECO:0000256" key="9">
    <source>
        <dbReference type="ARBA" id="ARBA00022801"/>
    </source>
</evidence>
<dbReference type="AlphaFoldDB" id="A0A1W4X2R9"/>
<keyword evidence="5" id="KW-0963">Cytoplasm</keyword>
<dbReference type="KEGG" id="apln:108737930"/>
<dbReference type="GO" id="GO:0004519">
    <property type="term" value="F:endonuclease activity"/>
    <property type="evidence" value="ECO:0007669"/>
    <property type="project" value="UniProtKB-KW"/>
</dbReference>
<dbReference type="InterPro" id="IPR016848">
    <property type="entry name" value="RNase_P/MRP_Rpp29-subunit"/>
</dbReference>
<keyword evidence="8" id="KW-0255">Endonuclease</keyword>
<dbReference type="GO" id="GO:0005634">
    <property type="term" value="C:nucleus"/>
    <property type="evidence" value="ECO:0007669"/>
    <property type="project" value="UniProtKB-SubCell"/>
</dbReference>
<dbReference type="STRING" id="224129.A0A1W4X2R9"/>
<evidence type="ECO:0000313" key="11">
    <source>
        <dbReference type="Proteomes" id="UP000192223"/>
    </source>
</evidence>
<evidence type="ECO:0000256" key="8">
    <source>
        <dbReference type="ARBA" id="ARBA00022759"/>
    </source>
</evidence>
<accession>A0A1W4X2R9</accession>
<comment type="subcellular location">
    <subcellularLocation>
        <location evidence="2">Nucleus</location>
    </subcellularLocation>
</comment>
<dbReference type="PANTHER" id="PTHR13348">
    <property type="entry name" value="RIBONUCLEASE P SUBUNIT P29"/>
    <property type="match status" value="1"/>
</dbReference>
<dbReference type="Pfam" id="PF01868">
    <property type="entry name" value="RNase_P-MRP_p29"/>
    <property type="match status" value="1"/>
</dbReference>
<evidence type="ECO:0000256" key="5">
    <source>
        <dbReference type="ARBA" id="ARBA00022490"/>
    </source>
</evidence>
<dbReference type="GO" id="GO:0033204">
    <property type="term" value="F:ribonuclease P RNA binding"/>
    <property type="evidence" value="ECO:0007669"/>
    <property type="project" value="InterPro"/>
</dbReference>
<dbReference type="InterPro" id="IPR023538">
    <property type="entry name" value="RNP1"/>
</dbReference>
<dbReference type="InterPro" id="IPR036980">
    <property type="entry name" value="RNase_P/MRP_Rpp29_sf"/>
</dbReference>
<dbReference type="GO" id="GO:0016787">
    <property type="term" value="F:hydrolase activity"/>
    <property type="evidence" value="ECO:0007669"/>
    <property type="project" value="UniProtKB-KW"/>
</dbReference>
<keyword evidence="6" id="KW-0819">tRNA processing</keyword>
<dbReference type="Gene3D" id="2.30.30.210">
    <property type="entry name" value="Ribonuclease P/MRP, subunit p29"/>
    <property type="match status" value="1"/>
</dbReference>
<dbReference type="GeneID" id="108737930"/>
<dbReference type="GO" id="GO:0000172">
    <property type="term" value="C:ribonuclease MRP complex"/>
    <property type="evidence" value="ECO:0007669"/>
    <property type="project" value="InterPro"/>
</dbReference>
<dbReference type="RefSeq" id="XP_018326620.1">
    <property type="nucleotide sequence ID" value="XM_018471118.2"/>
</dbReference>
<evidence type="ECO:0000256" key="3">
    <source>
        <dbReference type="ARBA" id="ARBA00006181"/>
    </source>
</evidence>
<dbReference type="GO" id="GO:0001682">
    <property type="term" value="P:tRNA 5'-leader removal"/>
    <property type="evidence" value="ECO:0007669"/>
    <property type="project" value="InterPro"/>
</dbReference>
<dbReference type="GO" id="GO:0030677">
    <property type="term" value="C:ribonuclease P complex"/>
    <property type="evidence" value="ECO:0007669"/>
    <property type="project" value="InterPro"/>
</dbReference>
<protein>
    <recommendedName>
        <fullName evidence="4">Ribonuclease P protein subunit p29</fullName>
    </recommendedName>
</protein>
<evidence type="ECO:0000256" key="4">
    <source>
        <dbReference type="ARBA" id="ARBA00016225"/>
    </source>
</evidence>
<dbReference type="PANTHER" id="PTHR13348:SF0">
    <property type="entry name" value="RIBONUCLEASE P PROTEIN SUBUNIT P29"/>
    <property type="match status" value="1"/>
</dbReference>
<evidence type="ECO:0000256" key="6">
    <source>
        <dbReference type="ARBA" id="ARBA00022694"/>
    </source>
</evidence>
<dbReference type="SUPFAM" id="SSF101744">
    <property type="entry name" value="Rof/RNase P subunit-like"/>
    <property type="match status" value="1"/>
</dbReference>
<dbReference type="GO" id="GO:0006364">
    <property type="term" value="P:rRNA processing"/>
    <property type="evidence" value="ECO:0007669"/>
    <property type="project" value="TreeGrafter"/>
</dbReference>
<evidence type="ECO:0000256" key="1">
    <source>
        <dbReference type="ARBA" id="ARBA00002435"/>
    </source>
</evidence>
<dbReference type="InterPro" id="IPR002730">
    <property type="entry name" value="Rpp29/RNP1"/>
</dbReference>
<evidence type="ECO:0000256" key="10">
    <source>
        <dbReference type="ARBA" id="ARBA00046486"/>
    </source>
</evidence>
<dbReference type="OrthoDB" id="124041at2759"/>
<reference evidence="12" key="1">
    <citation type="submission" date="2025-08" db="UniProtKB">
        <authorList>
            <consortium name="RefSeq"/>
        </authorList>
    </citation>
    <scope>IDENTIFICATION</scope>
    <source>
        <tissue evidence="12">Entire body</tissue>
    </source>
</reference>
<keyword evidence="7" id="KW-0540">Nuclease</keyword>
<evidence type="ECO:0000256" key="2">
    <source>
        <dbReference type="ARBA" id="ARBA00004123"/>
    </source>
</evidence>
<evidence type="ECO:0000313" key="12">
    <source>
        <dbReference type="RefSeq" id="XP_018326620.1"/>
    </source>
</evidence>
<comment type="function">
    <text evidence="1">Component of ribonuclease P, a ribonucleoprotein complex that generates mature tRNA molecules by cleaving their 5'-ends.</text>
</comment>
<sequence length="229" mass="26306">MMVKTPMKVSEILITPLPSSSSPNPNRDPKAAQEIVTTYLNNVLPTQDKKNLGSDIKWYFMLDKTTHKKNKPIRKKKSYLTRKERKELNLLRLPKEDWDYKQLEPLRNLWKQYIKEVLGYNEKLPNYTDPHWTIFSSSLMKSEFVGAEIKVIRSNVPSLVDLSGTIVLETKATFQIVTPSNKLKIILKAPCIFEISLDVGRISFMGNSLITKPSERSAKKIKNSTLPDL</sequence>
<keyword evidence="11" id="KW-1185">Reference proteome</keyword>
<evidence type="ECO:0000256" key="7">
    <source>
        <dbReference type="ARBA" id="ARBA00022722"/>
    </source>
</evidence>
<dbReference type="SMART" id="SM00538">
    <property type="entry name" value="POP4"/>
    <property type="match status" value="1"/>
</dbReference>
<proteinExistence type="inferred from homology"/>
<organism evidence="11 12">
    <name type="scientific">Agrilus planipennis</name>
    <name type="common">Emerald ash borer</name>
    <name type="synonym">Agrilus marcopoli</name>
    <dbReference type="NCBI Taxonomy" id="224129"/>
    <lineage>
        <taxon>Eukaryota</taxon>
        <taxon>Metazoa</taxon>
        <taxon>Ecdysozoa</taxon>
        <taxon>Arthropoda</taxon>
        <taxon>Hexapoda</taxon>
        <taxon>Insecta</taxon>
        <taxon>Pterygota</taxon>
        <taxon>Neoptera</taxon>
        <taxon>Endopterygota</taxon>
        <taxon>Coleoptera</taxon>
        <taxon>Polyphaga</taxon>
        <taxon>Elateriformia</taxon>
        <taxon>Buprestoidea</taxon>
        <taxon>Buprestidae</taxon>
        <taxon>Agrilinae</taxon>
        <taxon>Agrilus</taxon>
    </lineage>
</organism>
<dbReference type="InterPro" id="IPR023534">
    <property type="entry name" value="Rof/RNase_P-like"/>
</dbReference>
<comment type="subunit">
    <text evidence="10">Component of nuclear RNase P and RNase MRP ribonucleoproteins. RNase P consists of a catalytic RNA moiety and 10 different protein chains; POP1, POP4, POP5, POP7, RPP14, RPP21, RPP25, RPP30, RPP38 and RPP40. Within the RNase P complex, POP1, POP7 and RPP25 form the 'finger' subcomplex, POP5, RPP14, RPP40 and homodimeric RPP30 form the 'palm' subcomplex, and RPP21, POP4 and RPP38 form the 'wrist' subcomplex. All subunits of the RNase P complex interact with the catalytic RNA. Several subunits of RNase P are also part of the RNase MRP complex. RNase MRP consists of a catalytic RNA moiety and about 8 protein subunits; POP1, POP7, RPP25, RPP30, RPP38, RPP40 and possibly also POP4 and POP5.</text>
</comment>
<dbReference type="FunCoup" id="A0A1W4X2R9">
    <property type="interactions" value="881"/>
</dbReference>